<dbReference type="PROSITE" id="PS00380">
    <property type="entry name" value="RHODANESE_1"/>
    <property type="match status" value="1"/>
</dbReference>
<dbReference type="Proteomes" id="UP000005408">
    <property type="component" value="Unassembled WGS sequence"/>
</dbReference>
<dbReference type="InterPro" id="IPR036873">
    <property type="entry name" value="Rhodanese-like_dom_sf"/>
</dbReference>
<keyword evidence="1" id="KW-0808">Transferase</keyword>
<dbReference type="Pfam" id="PF00581">
    <property type="entry name" value="Rhodanese"/>
    <property type="match status" value="2"/>
</dbReference>
<dbReference type="PANTHER" id="PTHR11364:SF27">
    <property type="entry name" value="SULFURTRANSFERASE"/>
    <property type="match status" value="1"/>
</dbReference>
<feature type="domain" description="Rhodanese" evidence="3">
    <location>
        <begin position="25"/>
        <end position="141"/>
    </location>
</feature>
<dbReference type="GO" id="GO:0004792">
    <property type="term" value="F:thiosulfate-cyanide sulfurtransferase activity"/>
    <property type="evidence" value="ECO:0007669"/>
    <property type="project" value="InterPro"/>
</dbReference>
<organism evidence="4 5">
    <name type="scientific">Magallana gigas</name>
    <name type="common">Pacific oyster</name>
    <name type="synonym">Crassostrea gigas</name>
    <dbReference type="NCBI Taxonomy" id="29159"/>
    <lineage>
        <taxon>Eukaryota</taxon>
        <taxon>Metazoa</taxon>
        <taxon>Spiralia</taxon>
        <taxon>Lophotrochozoa</taxon>
        <taxon>Mollusca</taxon>
        <taxon>Bivalvia</taxon>
        <taxon>Autobranchia</taxon>
        <taxon>Pteriomorphia</taxon>
        <taxon>Ostreida</taxon>
        <taxon>Ostreoidea</taxon>
        <taxon>Ostreidae</taxon>
        <taxon>Magallana</taxon>
    </lineage>
</organism>
<evidence type="ECO:0000256" key="1">
    <source>
        <dbReference type="ARBA" id="ARBA00022679"/>
    </source>
</evidence>
<dbReference type="AlphaFoldDB" id="A0A8W8KI13"/>
<dbReference type="PROSITE" id="PS50206">
    <property type="entry name" value="RHODANESE_3"/>
    <property type="match status" value="2"/>
</dbReference>
<dbReference type="CDD" id="cd01448">
    <property type="entry name" value="TST_Repeat_1"/>
    <property type="match status" value="1"/>
</dbReference>
<dbReference type="InterPro" id="IPR001307">
    <property type="entry name" value="Thiosulphate_STrfase_CS"/>
</dbReference>
<accession>A0A8W8KI13</accession>
<dbReference type="EnsemblMetazoa" id="G23684.2">
    <property type="protein sequence ID" value="G23684.2:cds"/>
    <property type="gene ID" value="G23684"/>
</dbReference>
<evidence type="ECO:0000256" key="2">
    <source>
        <dbReference type="ARBA" id="ARBA00022737"/>
    </source>
</evidence>
<sequence length="286" mass="32449">MSGSMSNDMFVSCQWLKNRIANRHLFQNLVILDVSWASDKNMEDEFLREHIPGAQFFNIMDDNHTDMYPRNLPSVENFQSRARAIGINNDSHLVLYSKSQHGGLFVSGRAWWTFSYFGHQSISVLDGGFSQWLEEDGDVSKERCSNCKLISLEIGDFSTNVRGNLRVEFDEMVQILKTHGQIIDSRASDKLNLKDPSTYIGNAINIPMSVIVKGHLIMPKDELREFLTEKGVKLNQPTVCYCNSGMSSCSLVLAIIYCGGQARLYSGGYNEWKRKIYSVEHLPLNS</sequence>
<reference evidence="4" key="1">
    <citation type="submission" date="2022-08" db="UniProtKB">
        <authorList>
            <consortium name="EnsemblMetazoa"/>
        </authorList>
    </citation>
    <scope>IDENTIFICATION</scope>
    <source>
        <strain evidence="4">05x7-T-G4-1.051#20</strain>
    </source>
</reference>
<evidence type="ECO:0000313" key="4">
    <source>
        <dbReference type="EnsemblMetazoa" id="G23684.2:cds"/>
    </source>
</evidence>
<dbReference type="Gene3D" id="3.40.250.10">
    <property type="entry name" value="Rhodanese-like domain"/>
    <property type="match status" value="2"/>
</dbReference>
<dbReference type="InterPro" id="IPR001763">
    <property type="entry name" value="Rhodanese-like_dom"/>
</dbReference>
<protein>
    <recommendedName>
        <fullName evidence="3">Rhodanese domain-containing protein</fullName>
    </recommendedName>
</protein>
<proteinExistence type="predicted"/>
<feature type="domain" description="Rhodanese" evidence="3">
    <location>
        <begin position="200"/>
        <end position="281"/>
    </location>
</feature>
<dbReference type="SMART" id="SM00450">
    <property type="entry name" value="RHOD"/>
    <property type="match status" value="2"/>
</dbReference>
<dbReference type="SUPFAM" id="SSF52821">
    <property type="entry name" value="Rhodanese/Cell cycle control phosphatase"/>
    <property type="match status" value="2"/>
</dbReference>
<evidence type="ECO:0000259" key="3">
    <source>
        <dbReference type="PROSITE" id="PS50206"/>
    </source>
</evidence>
<name>A0A8W8KI13_MAGGI</name>
<dbReference type="PANTHER" id="PTHR11364">
    <property type="entry name" value="THIOSULFATE SULFERTANSFERASE"/>
    <property type="match status" value="1"/>
</dbReference>
<evidence type="ECO:0000313" key="5">
    <source>
        <dbReference type="Proteomes" id="UP000005408"/>
    </source>
</evidence>
<keyword evidence="5" id="KW-1185">Reference proteome</keyword>
<keyword evidence="2" id="KW-0677">Repeat</keyword>
<dbReference type="InterPro" id="IPR045078">
    <property type="entry name" value="TST/MPST-like"/>
</dbReference>